<gene>
    <name evidence="1" type="ORF">M404DRAFT_1001567</name>
</gene>
<reference evidence="2" key="2">
    <citation type="submission" date="2015-01" db="EMBL/GenBank/DDBJ databases">
        <title>Evolutionary Origins and Diversification of the Mycorrhizal Mutualists.</title>
        <authorList>
            <consortium name="DOE Joint Genome Institute"/>
            <consortium name="Mycorrhizal Genomics Consortium"/>
            <person name="Kohler A."/>
            <person name="Kuo A."/>
            <person name="Nagy L.G."/>
            <person name="Floudas D."/>
            <person name="Copeland A."/>
            <person name="Barry K.W."/>
            <person name="Cichocki N."/>
            <person name="Veneault-Fourrey C."/>
            <person name="LaButti K."/>
            <person name="Lindquist E.A."/>
            <person name="Lipzen A."/>
            <person name="Lundell T."/>
            <person name="Morin E."/>
            <person name="Murat C."/>
            <person name="Riley R."/>
            <person name="Ohm R."/>
            <person name="Sun H."/>
            <person name="Tunlid A."/>
            <person name="Henrissat B."/>
            <person name="Grigoriev I.V."/>
            <person name="Hibbett D.S."/>
            <person name="Martin F."/>
        </authorList>
    </citation>
    <scope>NUCLEOTIDE SEQUENCE [LARGE SCALE GENOMIC DNA]</scope>
    <source>
        <strain evidence="2">Marx 270</strain>
    </source>
</reference>
<dbReference type="Proteomes" id="UP000054217">
    <property type="component" value="Unassembled WGS sequence"/>
</dbReference>
<dbReference type="EMBL" id="KN831977">
    <property type="protein sequence ID" value="KIO03289.1"/>
    <property type="molecule type" value="Genomic_DNA"/>
</dbReference>
<organism evidence="1 2">
    <name type="scientific">Pisolithus tinctorius Marx 270</name>
    <dbReference type="NCBI Taxonomy" id="870435"/>
    <lineage>
        <taxon>Eukaryota</taxon>
        <taxon>Fungi</taxon>
        <taxon>Dikarya</taxon>
        <taxon>Basidiomycota</taxon>
        <taxon>Agaricomycotina</taxon>
        <taxon>Agaricomycetes</taxon>
        <taxon>Agaricomycetidae</taxon>
        <taxon>Boletales</taxon>
        <taxon>Sclerodermatineae</taxon>
        <taxon>Pisolithaceae</taxon>
        <taxon>Pisolithus</taxon>
    </lineage>
</organism>
<evidence type="ECO:0000313" key="2">
    <source>
        <dbReference type="Proteomes" id="UP000054217"/>
    </source>
</evidence>
<evidence type="ECO:0000313" key="1">
    <source>
        <dbReference type="EMBL" id="KIO03289.1"/>
    </source>
</evidence>
<reference evidence="1 2" key="1">
    <citation type="submission" date="2014-04" db="EMBL/GenBank/DDBJ databases">
        <authorList>
            <consortium name="DOE Joint Genome Institute"/>
            <person name="Kuo A."/>
            <person name="Kohler A."/>
            <person name="Costa M.D."/>
            <person name="Nagy L.G."/>
            <person name="Floudas D."/>
            <person name="Copeland A."/>
            <person name="Barry K.W."/>
            <person name="Cichocki N."/>
            <person name="Veneault-Fourrey C."/>
            <person name="LaButti K."/>
            <person name="Lindquist E.A."/>
            <person name="Lipzen A."/>
            <person name="Lundell T."/>
            <person name="Morin E."/>
            <person name="Murat C."/>
            <person name="Sun H."/>
            <person name="Tunlid A."/>
            <person name="Henrissat B."/>
            <person name="Grigoriev I.V."/>
            <person name="Hibbett D.S."/>
            <person name="Martin F."/>
            <person name="Nordberg H.P."/>
            <person name="Cantor M.N."/>
            <person name="Hua S.X."/>
        </authorList>
    </citation>
    <scope>NUCLEOTIDE SEQUENCE [LARGE SCALE GENOMIC DNA]</scope>
    <source>
        <strain evidence="1 2">Marx 270</strain>
    </source>
</reference>
<dbReference type="HOGENOM" id="CLU_2211050_0_0_1"/>
<keyword evidence="2" id="KW-1185">Reference proteome</keyword>
<proteinExistence type="predicted"/>
<dbReference type="OrthoDB" id="2683812at2759"/>
<protein>
    <submittedName>
        <fullName evidence="1">Uncharacterized protein</fullName>
    </submittedName>
</protein>
<sequence length="107" mass="11915">MEVPWTPEDEELSNLDPEGREVTTVDPVVRKVGLWMVCSLTPELLESYTIFSMPTWVTIPAPSLCSRAGSLLAHVKKPTRGCTNTNRIGPQDRGSWKYLAEASKKVI</sequence>
<accession>A0A0C3P795</accession>
<name>A0A0C3P795_PISTI</name>
<dbReference type="InParanoid" id="A0A0C3P795"/>
<dbReference type="AlphaFoldDB" id="A0A0C3P795"/>